<dbReference type="Proteomes" id="UP000574390">
    <property type="component" value="Unassembled WGS sequence"/>
</dbReference>
<feature type="region of interest" description="Disordered" evidence="9">
    <location>
        <begin position="137"/>
        <end position="164"/>
    </location>
</feature>
<evidence type="ECO:0000256" key="2">
    <source>
        <dbReference type="ARBA" id="ARBA00022670"/>
    </source>
</evidence>
<dbReference type="SMART" id="SM00184">
    <property type="entry name" value="RING"/>
    <property type="match status" value="1"/>
</dbReference>
<feature type="compositionally biased region" description="Basic and acidic residues" evidence="9">
    <location>
        <begin position="2061"/>
        <end position="2077"/>
    </location>
</feature>
<evidence type="ECO:0000256" key="4">
    <source>
        <dbReference type="ARBA" id="ARBA00022825"/>
    </source>
</evidence>
<dbReference type="GO" id="GO:0004252">
    <property type="term" value="F:serine-type endopeptidase activity"/>
    <property type="evidence" value="ECO:0007669"/>
    <property type="project" value="InterPro"/>
</dbReference>
<keyword evidence="8" id="KW-0479">Metal-binding</keyword>
<keyword evidence="4" id="KW-0720">Serine protease</keyword>
<keyword evidence="8" id="KW-0863">Zinc-finger</keyword>
<evidence type="ECO:0000313" key="12">
    <source>
        <dbReference type="Proteomes" id="UP000574390"/>
    </source>
</evidence>
<accession>A0A7J6SQZ6</accession>
<organism evidence="11 12">
    <name type="scientific">Perkinsus olseni</name>
    <name type="common">Perkinsus atlanticus</name>
    <dbReference type="NCBI Taxonomy" id="32597"/>
    <lineage>
        <taxon>Eukaryota</taxon>
        <taxon>Sar</taxon>
        <taxon>Alveolata</taxon>
        <taxon>Perkinsozoa</taxon>
        <taxon>Perkinsea</taxon>
        <taxon>Perkinsida</taxon>
        <taxon>Perkinsidae</taxon>
        <taxon>Perkinsus</taxon>
    </lineage>
</organism>
<dbReference type="InterPro" id="IPR001841">
    <property type="entry name" value="Znf_RING"/>
</dbReference>
<protein>
    <recommendedName>
        <fullName evidence="5">Prolyl endopeptidase-like</fullName>
    </recommendedName>
    <alternativeName>
        <fullName evidence="6">Prolylendopeptidase-like</fullName>
    </alternativeName>
</protein>
<dbReference type="InterPro" id="IPR020568">
    <property type="entry name" value="Ribosomal_Su5_D2-typ_SF"/>
</dbReference>
<dbReference type="SUPFAM" id="SSF57850">
    <property type="entry name" value="RING/U-box"/>
    <property type="match status" value="1"/>
</dbReference>
<keyword evidence="8" id="KW-0862">Zinc</keyword>
<keyword evidence="3" id="KW-0378">Hydrolase</keyword>
<dbReference type="Pfam" id="PF00326">
    <property type="entry name" value="Peptidase_S9"/>
    <property type="match status" value="1"/>
</dbReference>
<dbReference type="PRINTS" id="PR00862">
    <property type="entry name" value="PROLIGOPTASE"/>
</dbReference>
<evidence type="ECO:0000256" key="3">
    <source>
        <dbReference type="ARBA" id="ARBA00022801"/>
    </source>
</evidence>
<dbReference type="Gene3D" id="3.30.40.10">
    <property type="entry name" value="Zinc/RING finger domain, C3HC4 (zinc finger)"/>
    <property type="match status" value="1"/>
</dbReference>
<evidence type="ECO:0000256" key="9">
    <source>
        <dbReference type="SAM" id="MobiDB-lite"/>
    </source>
</evidence>
<dbReference type="Gene3D" id="3.30.230.10">
    <property type="match status" value="1"/>
</dbReference>
<dbReference type="Gene3D" id="2.130.10.120">
    <property type="entry name" value="Prolyl oligopeptidase, N-terminal domain"/>
    <property type="match status" value="2"/>
</dbReference>
<dbReference type="Gene3D" id="3.40.50.1820">
    <property type="entry name" value="alpha/beta hydrolase"/>
    <property type="match status" value="1"/>
</dbReference>
<dbReference type="Gene3D" id="3.30.530.20">
    <property type="match status" value="1"/>
</dbReference>
<evidence type="ECO:0000259" key="10">
    <source>
        <dbReference type="PROSITE" id="PS50089"/>
    </source>
</evidence>
<proteinExistence type="inferred from homology"/>
<dbReference type="InterPro" id="IPR014721">
    <property type="entry name" value="Ribsml_uS5_D2-typ_fold_subgr"/>
</dbReference>
<dbReference type="SUPFAM" id="SSF50993">
    <property type="entry name" value="Peptidase/esterase 'gauge' domain"/>
    <property type="match status" value="1"/>
</dbReference>
<evidence type="ECO:0000313" key="11">
    <source>
        <dbReference type="EMBL" id="KAF4735147.1"/>
    </source>
</evidence>
<dbReference type="GO" id="GO:0030983">
    <property type="term" value="F:mismatched DNA binding"/>
    <property type="evidence" value="ECO:0007669"/>
    <property type="project" value="InterPro"/>
</dbReference>
<dbReference type="GO" id="GO:0008270">
    <property type="term" value="F:zinc ion binding"/>
    <property type="evidence" value="ECO:0007669"/>
    <property type="project" value="UniProtKB-KW"/>
</dbReference>
<dbReference type="InterPro" id="IPR051543">
    <property type="entry name" value="Serine_Peptidase_S9A"/>
</dbReference>
<evidence type="ECO:0000256" key="6">
    <source>
        <dbReference type="ARBA" id="ARBA00042165"/>
    </source>
</evidence>
<dbReference type="EMBL" id="JABANM010012956">
    <property type="protein sequence ID" value="KAF4735147.1"/>
    <property type="molecule type" value="Genomic_DNA"/>
</dbReference>
<dbReference type="GO" id="GO:0005524">
    <property type="term" value="F:ATP binding"/>
    <property type="evidence" value="ECO:0007669"/>
    <property type="project" value="InterPro"/>
</dbReference>
<dbReference type="SUPFAM" id="SSF53474">
    <property type="entry name" value="alpha/beta-Hydrolases"/>
    <property type="match status" value="1"/>
</dbReference>
<name>A0A7J6SQZ6_PEROL</name>
<dbReference type="CDD" id="cd16448">
    <property type="entry name" value="RING-H2"/>
    <property type="match status" value="1"/>
</dbReference>
<dbReference type="SUPFAM" id="SSF55961">
    <property type="entry name" value="Bet v1-like"/>
    <property type="match status" value="1"/>
</dbReference>
<comment type="caution">
    <text evidence="11">The sequence shown here is derived from an EMBL/GenBank/DDBJ whole genome shotgun (WGS) entry which is preliminary data.</text>
</comment>
<reference evidence="11 12" key="1">
    <citation type="submission" date="2020-04" db="EMBL/GenBank/DDBJ databases">
        <title>Perkinsus olseni comparative genomics.</title>
        <authorList>
            <person name="Bogema D.R."/>
        </authorList>
    </citation>
    <scope>NUCLEOTIDE SEQUENCE [LARGE SCALE GENOMIC DNA]</scope>
    <source>
        <strain evidence="11">ATCC PRA-205</strain>
    </source>
</reference>
<dbReference type="InterPro" id="IPR013507">
    <property type="entry name" value="DNA_mismatch_S5_2-like"/>
</dbReference>
<dbReference type="SMART" id="SM01340">
    <property type="entry name" value="DNA_mis_repair"/>
    <property type="match status" value="1"/>
</dbReference>
<feature type="domain" description="RING-type" evidence="10">
    <location>
        <begin position="1470"/>
        <end position="1526"/>
    </location>
</feature>
<feature type="non-terminal residue" evidence="11">
    <location>
        <position position="2139"/>
    </location>
</feature>
<dbReference type="SUPFAM" id="SSF54211">
    <property type="entry name" value="Ribosomal protein S5 domain 2-like"/>
    <property type="match status" value="1"/>
</dbReference>
<dbReference type="Pfam" id="PF02897">
    <property type="entry name" value="Peptidase_S9_N"/>
    <property type="match status" value="1"/>
</dbReference>
<evidence type="ECO:0000256" key="7">
    <source>
        <dbReference type="ARBA" id="ARBA00045448"/>
    </source>
</evidence>
<dbReference type="InterPro" id="IPR023393">
    <property type="entry name" value="START-like_dom_sf"/>
</dbReference>
<dbReference type="PANTHER" id="PTHR11757">
    <property type="entry name" value="PROTEASE FAMILY S9A OLIGOPEPTIDASE"/>
    <property type="match status" value="1"/>
</dbReference>
<dbReference type="GO" id="GO:0006508">
    <property type="term" value="P:proteolysis"/>
    <property type="evidence" value="ECO:0007669"/>
    <property type="project" value="UniProtKB-KW"/>
</dbReference>
<dbReference type="InterPro" id="IPR002470">
    <property type="entry name" value="Peptidase_S9A"/>
</dbReference>
<sequence length="2139" mass="236279">GGGAYTASVRGFLTHGNSATYYRGSQRHTVYSGGSTGGWCTIFMNGRLVECTPLRKAIGDTYSRYLPKGQKPAAVHLSFNIPGENVDVNVHPTKKDVTISHMESLVEELQALLDSTLKGHHYSRTYTVPVTSRRSQGDIAVVGSSKRPRPSSSSSSASMVSAAPVRVDSTQASLTTMHMYTQQQQPTDDGDDTEAEAVSVARHCGNARVLIEAAWTSSSENLSDLLTHSVWVGPLDDDDKEELRLLVQHKRGLFLVEGGPVLMEAAYQQVLSRWGSPSLSRDVTYLHLNMDAILVDSLSLDPSKARIIANRLTTPEILSLVAEVGLVLNSNSEAGVVIERVPDVLVPFPDDSAEVAVARLLVRIWAQVPEGEIGDPQVDALARVLGVWAVQESVKLTPSATTVHPLQQLWLKYVLHPAPFKAPYRWEPSAEATLSPIVCQLFHVPGPSPINPADDPWSFMQVTDPTTSLPVQNVIDAENALADEYFSDPKGLEYEKILYDEASDMLVPEGTSSPEEDKGYLYFQRMVGSDDSATSQEELDQDRLQFLRFCRVPASVAGAGAHAADEEVVLCTRELVQERGQGTYVEVVAVKLAPSNSLVGVVVDFTGDERFDLIFRHVPGGGPTHYPEIPLVRNFEWVDKVTYIPGKEMLYYTELDPETLRSWRVVRRTIDGSVHEVVFESTDPAEYVDVFKSKDGKVIFMSAVTKTTSRVCVISSDSEEGIPQPVKAPVSGVEYYCEHRWGYIYAVSNESNPDFAVYRASLADISNGAGEAAWERFHTPDEMSITDIDMFDRCLMLYGWGMEGEPAVEAVHFEDTQCGTPDHVKKDKPTAFVPLVHLMQHRAKHHDPTDKVLDLRERPPQETVEDMFSKVISGAPDDASEKEAARKLADYEALKRRDPESTAAEHVVEEALSETMEKAPTAAQLINTEVDLHPDVDDAFRFPFVGRFKVGAVELGVNGDFFAKSSRLIFSSPAIPGVALDYDMTEFKIKATKSREYQYKREPEMTVERVRVPSSDGSADILLTLASPAGSVGQPAPTFVQVYGVYGTVLEAAWHPRTISLISRGWNVAWAHVRGGGERGAAWHQQAKSASRHRSLTDFEDCLRWLVANDVTRPELLCATAASAGGLILAEHLNLWGNRWIGGAAILRVPFLDPLSCMLDDTLPLTQHEKEEWGDIVRDPDAMAAMKSYAPYHNIISNCESSVRSVTYPPIFLSCAVDDSRVPYWAPLKWAERLRTATEAENLVVRIHKAGEGGHFGTTSAPQNYEETCREMSFMFRSLGLEAEVEYVHNKDNGDLCFLKWQYISEGLHLWIHLDREQEAFTYIEALSHDVPIRRNLIVEEDENQLVVKASSYHASRDGGYPKIEVGARGTGERSRAEEMLLKEGPFSPLAHLKGNATKSLIIRLIGVQVAWVFVPFALSRYLSYRKQVARNRRITEAERIRTAKANARAALLLDSVADVESRPTDEDTCAVCLQDESIAGNWVKLKSCGHEFHENCMKEVIAHDEYDRRRRHSDSPAVSSCPLCRSPLMKSPGGTDMDNVKYNCSSTAIVPVQPYTSSGSATIPIPAAAAALYLNYCYYHKSALSHNHHRWRWSSNGEFLDMLYRLGKPSVRQKLMLGMAVGAVVIHEVWKDSKKANVNKGRMEGVSGAVEDGSGERGNPGLASAVADQQQEEAEAPQSSLFKAPVHMSFLPTWQVVPWPTKDTLLPPSAAVALPSEKILIPVDPFDKYAAATLEEAHASTAKPTNGENPDTQVSTMDQSMTADLSLGSEEGNRAEVPAAVVPEASSERLDEEFGVPAGLALPPRVKSLLGDALTLVSDEMGADPDAFLAASGWQKFGYLEKEGQYTCTIWRKELMTEGGKRSPTSQWMMTGDIAVTPAQFHALNVDIDNRPSWDATFEGARKEDEGDDGSSTLVWKSKWPWPFSPRLYRYRQIPLVLPASDTRAMLSLGLQEAGRIDDSSVRVTDYISLSCVKPNTPLQGSSALQSRYCLYYYEDPRVGTSMPAWLERHVAESTLPKMVSNIVSAVSKYPPERLEKYKDVGLLKEGSRAASSTGGSLTGKKEEHDRAVSTVRVEDNTSPAKATTEERPKRRRPPYATPIVCQWFPPSSASCKEDARLLTCPFVFTPLDVVVRLYEGL</sequence>
<feature type="region of interest" description="Disordered" evidence="9">
    <location>
        <begin position="2050"/>
        <end position="2094"/>
    </location>
</feature>
<dbReference type="InterPro" id="IPR029058">
    <property type="entry name" value="AB_hydrolase_fold"/>
</dbReference>
<dbReference type="InterPro" id="IPR023302">
    <property type="entry name" value="Pept_S9A_N"/>
</dbReference>
<dbReference type="InterPro" id="IPR001375">
    <property type="entry name" value="Peptidase_S9_cat"/>
</dbReference>
<keyword evidence="2" id="KW-0645">Protease</keyword>
<evidence type="ECO:0000256" key="5">
    <source>
        <dbReference type="ARBA" id="ARBA00039290"/>
    </source>
</evidence>
<dbReference type="GO" id="GO:0006298">
    <property type="term" value="P:mismatch repair"/>
    <property type="evidence" value="ECO:0007669"/>
    <property type="project" value="InterPro"/>
</dbReference>
<feature type="compositionally biased region" description="Low complexity" evidence="9">
    <location>
        <begin position="150"/>
        <end position="164"/>
    </location>
</feature>
<comment type="function">
    <text evidence="7">Serine peptidase whose precise substrate specificity remains unclear. Does not cleave peptides after a arginine or lysine residue. Regulates trans-Golgi network morphology and sorting by regulating the membrane binding of the AP-1 complex. May play a role in the regulation of synaptic vesicle exocytosis.</text>
</comment>
<dbReference type="InterPro" id="IPR013083">
    <property type="entry name" value="Znf_RING/FYVE/PHD"/>
</dbReference>
<dbReference type="PANTHER" id="PTHR11757:SF19">
    <property type="entry name" value="PROLYL ENDOPEPTIDASE-LIKE"/>
    <property type="match status" value="1"/>
</dbReference>
<dbReference type="PROSITE" id="PS50089">
    <property type="entry name" value="ZF_RING_2"/>
    <property type="match status" value="1"/>
</dbReference>
<dbReference type="Pfam" id="PF01119">
    <property type="entry name" value="DNA_mis_repair"/>
    <property type="match status" value="1"/>
</dbReference>
<comment type="similarity">
    <text evidence="1">Belongs to the peptidase S9A family.</text>
</comment>
<evidence type="ECO:0000256" key="8">
    <source>
        <dbReference type="PROSITE-ProRule" id="PRU00175"/>
    </source>
</evidence>
<evidence type="ECO:0000256" key="1">
    <source>
        <dbReference type="ARBA" id="ARBA00005228"/>
    </source>
</evidence>
<gene>
    <name evidence="11" type="ORF">FOZ62_030445</name>
</gene>